<name>U1Q0I8_9ACTO</name>
<evidence type="ECO:0000256" key="1">
    <source>
        <dbReference type="SAM" id="MobiDB-lite"/>
    </source>
</evidence>
<dbReference type="SUPFAM" id="SSF53448">
    <property type="entry name" value="Nucleotide-diphospho-sugar transferases"/>
    <property type="match status" value="1"/>
</dbReference>
<sequence length="346" mass="36125">MEPTPISASSASLGSPNTIEEPSAPQSDARVEGREAGCTVGGIGQSDGRAEPGSTGVPAPDAPDAQSVRVVTVAFNPGEELDRFLASLAAATARRLTVVIADNGTEHDVVTAAAQRHGARVVGDGTNLGYGAGANLAAADLQEDWVVVANPDLVWEPGSLDVLIDAGLANPAAGCLGPLLLNTDGTVYPSGRALPSLVKGAGHAVLGKVWPTNPFSAAYHTAEQGGPGGIRTVGWLSGACLLLPAAAWRRLGGFDDGYFMFFEDVDLGERVGRAGWLNVQVRDSVVIHEQGASWKARPEKMIRAHHASARHYLSGVYDAPWQAPVRWALCGGLRLREELEVLASRH</sequence>
<dbReference type="Proteomes" id="UP000016498">
    <property type="component" value="Unassembled WGS sequence"/>
</dbReference>
<dbReference type="PANTHER" id="PTHR43179">
    <property type="entry name" value="RHAMNOSYLTRANSFERASE WBBL"/>
    <property type="match status" value="1"/>
</dbReference>
<dbReference type="CDD" id="cd04186">
    <property type="entry name" value="GT_2_like_c"/>
    <property type="match status" value="1"/>
</dbReference>
<keyword evidence="2" id="KW-0808">Transferase</keyword>
<dbReference type="GO" id="GO:0016740">
    <property type="term" value="F:transferase activity"/>
    <property type="evidence" value="ECO:0007669"/>
    <property type="project" value="UniProtKB-KW"/>
</dbReference>
<accession>U1Q0I8</accession>
<dbReference type="Pfam" id="PF13641">
    <property type="entry name" value="Glyco_tranf_2_3"/>
    <property type="match status" value="1"/>
</dbReference>
<proteinExistence type="predicted"/>
<dbReference type="HOGENOM" id="CLU_023845_0_0_11"/>
<feature type="region of interest" description="Disordered" evidence="1">
    <location>
        <begin position="1"/>
        <end position="64"/>
    </location>
</feature>
<evidence type="ECO:0000313" key="2">
    <source>
        <dbReference type="EMBL" id="ERH21515.1"/>
    </source>
</evidence>
<dbReference type="InterPro" id="IPR029044">
    <property type="entry name" value="Nucleotide-diphossugar_trans"/>
</dbReference>
<evidence type="ECO:0000313" key="3">
    <source>
        <dbReference type="Proteomes" id="UP000016498"/>
    </source>
</evidence>
<dbReference type="EMBL" id="AWSD01000062">
    <property type="protein sequence ID" value="ERH21515.1"/>
    <property type="molecule type" value="Genomic_DNA"/>
</dbReference>
<gene>
    <name evidence="2" type="ORF">HMPREF1549_00620</name>
</gene>
<comment type="caution">
    <text evidence="2">The sequence shown here is derived from an EMBL/GenBank/DDBJ whole genome shotgun (WGS) entry which is preliminary data.</text>
</comment>
<dbReference type="AlphaFoldDB" id="U1Q0I8"/>
<organism evidence="2 3">
    <name type="scientific">Actinomyces johnsonii F0510</name>
    <dbReference type="NCBI Taxonomy" id="1227262"/>
    <lineage>
        <taxon>Bacteria</taxon>
        <taxon>Bacillati</taxon>
        <taxon>Actinomycetota</taxon>
        <taxon>Actinomycetes</taxon>
        <taxon>Actinomycetales</taxon>
        <taxon>Actinomycetaceae</taxon>
        <taxon>Actinomyces</taxon>
    </lineage>
</organism>
<feature type="compositionally biased region" description="Polar residues" evidence="1">
    <location>
        <begin position="1"/>
        <end position="26"/>
    </location>
</feature>
<reference evidence="2 3" key="1">
    <citation type="submission" date="2013-06" db="EMBL/GenBank/DDBJ databases">
        <authorList>
            <person name="Weinstock G."/>
            <person name="Sodergren E."/>
            <person name="Lobos E.A."/>
            <person name="Fulton L."/>
            <person name="Fulton R."/>
            <person name="Courtney L."/>
            <person name="Fronick C."/>
            <person name="O'Laughlin M."/>
            <person name="Godfrey J."/>
            <person name="Wilson R.M."/>
            <person name="Miner T."/>
            <person name="Farmer C."/>
            <person name="Delehaunty K."/>
            <person name="Cordes M."/>
            <person name="Minx P."/>
            <person name="Tomlinson C."/>
            <person name="Chen J."/>
            <person name="Wollam A."/>
            <person name="Pepin K.H."/>
            <person name="Bhonagiri V."/>
            <person name="Zhang X."/>
            <person name="Warren W."/>
            <person name="Mitreva M."/>
            <person name="Mardis E.R."/>
            <person name="Wilson R.K."/>
        </authorList>
    </citation>
    <scope>NUCLEOTIDE SEQUENCE [LARGE SCALE GENOMIC DNA]</scope>
    <source>
        <strain evidence="2 3">F0510</strain>
    </source>
</reference>
<protein>
    <submittedName>
        <fullName evidence="2">Glycosyltransferase, group 2 family protein</fullName>
    </submittedName>
</protein>
<dbReference type="Gene3D" id="3.90.550.10">
    <property type="entry name" value="Spore Coat Polysaccharide Biosynthesis Protein SpsA, Chain A"/>
    <property type="match status" value="1"/>
</dbReference>
<dbReference type="PATRIC" id="fig|1227262.3.peg.492"/>
<dbReference type="PANTHER" id="PTHR43179:SF7">
    <property type="entry name" value="RHAMNOSYLTRANSFERASE WBBL"/>
    <property type="match status" value="1"/>
</dbReference>